<keyword evidence="1" id="KW-0732">Signal</keyword>
<dbReference type="EMBL" id="CP045227">
    <property type="protein sequence ID" value="QFS51857.1"/>
    <property type="molecule type" value="Genomic_DNA"/>
</dbReference>
<name>A0A5P8WG90_9NOSO</name>
<dbReference type="Pfam" id="PF05860">
    <property type="entry name" value="TPS"/>
    <property type="match status" value="1"/>
</dbReference>
<evidence type="ECO:0000256" key="1">
    <source>
        <dbReference type="SAM" id="SignalP"/>
    </source>
</evidence>
<dbReference type="AlphaFoldDB" id="A0A5P8WG90"/>
<keyword evidence="4" id="KW-1185">Reference proteome</keyword>
<evidence type="ECO:0000313" key="3">
    <source>
        <dbReference type="EMBL" id="QFS51857.1"/>
    </source>
</evidence>
<evidence type="ECO:0000259" key="2">
    <source>
        <dbReference type="Pfam" id="PF05860"/>
    </source>
</evidence>
<sequence>MKKKSNISLVFCQHLASLFYVLFSSSAMAQIVPDNTLPVNSIVTPQGNTSNITGGTQAGNNLFHSFEQFSLSTRHVLKLTSQYLQGFETKPCRLVFNVAISI</sequence>
<feature type="chain" id="PRO_5024804346" evidence="1">
    <location>
        <begin position="30"/>
        <end position="102"/>
    </location>
</feature>
<dbReference type="SUPFAM" id="SSF51126">
    <property type="entry name" value="Pectin lyase-like"/>
    <property type="match status" value="1"/>
</dbReference>
<dbReference type="RefSeq" id="WP_152592175.1">
    <property type="nucleotide sequence ID" value="NZ_CP045227.1"/>
</dbReference>
<dbReference type="Proteomes" id="UP000326678">
    <property type="component" value="Chromosome Gxm2"/>
</dbReference>
<accession>A0A5P8WG90</accession>
<dbReference type="InterPro" id="IPR011050">
    <property type="entry name" value="Pectin_lyase_fold/virulence"/>
</dbReference>
<evidence type="ECO:0000313" key="4">
    <source>
        <dbReference type="Proteomes" id="UP000326678"/>
    </source>
</evidence>
<feature type="domain" description="Filamentous haemagglutinin FhaB/tRNA nuclease CdiA-like TPS" evidence="2">
    <location>
        <begin position="29"/>
        <end position="74"/>
    </location>
</feature>
<reference evidence="3 4" key="1">
    <citation type="submission" date="2019-10" db="EMBL/GenBank/DDBJ databases">
        <title>Genomic and transcriptomic insights into the perfect genentic adaptation of a filamentous nitrogen-fixing cyanobacterium to rice fields.</title>
        <authorList>
            <person name="Chen Z."/>
        </authorList>
    </citation>
    <scope>NUCLEOTIDE SEQUENCE [LARGE SCALE GENOMIC DNA]</scope>
    <source>
        <strain evidence="3">CCNUC1</strain>
    </source>
</reference>
<organism evidence="3 4">
    <name type="scientific">Nostoc sphaeroides CCNUC1</name>
    <dbReference type="NCBI Taxonomy" id="2653204"/>
    <lineage>
        <taxon>Bacteria</taxon>
        <taxon>Bacillati</taxon>
        <taxon>Cyanobacteriota</taxon>
        <taxon>Cyanophyceae</taxon>
        <taxon>Nostocales</taxon>
        <taxon>Nostocaceae</taxon>
        <taxon>Nostoc</taxon>
    </lineage>
</organism>
<feature type="signal peptide" evidence="1">
    <location>
        <begin position="1"/>
        <end position="29"/>
    </location>
</feature>
<proteinExistence type="predicted"/>
<dbReference type="KEGG" id="nsh:GXM_09351"/>
<dbReference type="InterPro" id="IPR008638">
    <property type="entry name" value="FhaB/CdiA-like_TPS"/>
</dbReference>
<protein>
    <submittedName>
        <fullName evidence="3">Filamentous hemagglutinin N-terminal domain-containing protein</fullName>
    </submittedName>
</protein>
<gene>
    <name evidence="3" type="ORF">GXM_09351</name>
</gene>